<protein>
    <recommendedName>
        <fullName evidence="2">Putative gamma-glutamylcyclotransferase</fullName>
    </recommendedName>
</protein>
<dbReference type="Pfam" id="PF06094">
    <property type="entry name" value="GGACT"/>
    <property type="match status" value="1"/>
</dbReference>
<dbReference type="PANTHER" id="PTHR31544:SF2">
    <property type="entry name" value="AIG2-LIKE PROTEIN D"/>
    <property type="match status" value="1"/>
</dbReference>
<dbReference type="Gene3D" id="3.10.490.10">
    <property type="entry name" value="Gamma-glutamyl cyclotransferase-like"/>
    <property type="match status" value="1"/>
</dbReference>
<dbReference type="InterPro" id="IPR036568">
    <property type="entry name" value="GGCT-like_sf"/>
</dbReference>
<dbReference type="EMBL" id="UZWD01000023">
    <property type="protein sequence ID" value="VDS04495.1"/>
    <property type="molecule type" value="Genomic_DNA"/>
</dbReference>
<evidence type="ECO:0000313" key="4">
    <source>
        <dbReference type="EMBL" id="VDS04495.1"/>
    </source>
</evidence>
<dbReference type="PANTHER" id="PTHR31544">
    <property type="entry name" value="AIG2-LIKE PROTEIN D"/>
    <property type="match status" value="1"/>
</dbReference>
<keyword evidence="5" id="KW-1185">Reference proteome</keyword>
<dbReference type="InterPro" id="IPR009288">
    <property type="entry name" value="AIG2-like_dom"/>
</dbReference>
<keyword evidence="1" id="KW-0808">Transferase</keyword>
<dbReference type="RefSeq" id="WP_126150073.1">
    <property type="nucleotide sequence ID" value="NZ_JBHTMH010000001.1"/>
</dbReference>
<dbReference type="InterPro" id="IPR013024">
    <property type="entry name" value="GGCT-like"/>
</dbReference>
<evidence type="ECO:0000256" key="1">
    <source>
        <dbReference type="ARBA" id="ARBA00022679"/>
    </source>
</evidence>
<dbReference type="SUPFAM" id="SSF110857">
    <property type="entry name" value="Gamma-glutamyl cyclotransferase-like"/>
    <property type="match status" value="1"/>
</dbReference>
<evidence type="ECO:0000259" key="3">
    <source>
        <dbReference type="Pfam" id="PF06094"/>
    </source>
</evidence>
<evidence type="ECO:0000256" key="2">
    <source>
        <dbReference type="ARBA" id="ARBA00030602"/>
    </source>
</evidence>
<dbReference type="Proteomes" id="UP000268844">
    <property type="component" value="Unassembled WGS sequence"/>
</dbReference>
<dbReference type="GO" id="GO:0016740">
    <property type="term" value="F:transferase activity"/>
    <property type="evidence" value="ECO:0007669"/>
    <property type="project" value="UniProtKB-KW"/>
</dbReference>
<organism evidence="4 5">
    <name type="scientific">Devosia equisanguinis</name>
    <dbReference type="NCBI Taxonomy" id="2490941"/>
    <lineage>
        <taxon>Bacteria</taxon>
        <taxon>Pseudomonadati</taxon>
        <taxon>Pseudomonadota</taxon>
        <taxon>Alphaproteobacteria</taxon>
        <taxon>Hyphomicrobiales</taxon>
        <taxon>Devosiaceae</taxon>
        <taxon>Devosia</taxon>
    </lineage>
</organism>
<gene>
    <name evidence="4" type="ORF">DEVEQU_01633</name>
</gene>
<name>A0A3S4GHA5_9HYPH</name>
<dbReference type="InterPro" id="IPR045038">
    <property type="entry name" value="AIG2-like"/>
</dbReference>
<dbReference type="OrthoDB" id="8478759at2"/>
<feature type="domain" description="Gamma-glutamylcyclotransferase AIG2-like" evidence="3">
    <location>
        <begin position="6"/>
        <end position="107"/>
    </location>
</feature>
<sequence>MANATLFAYGTLQDADILAAVLGRRPSAGDFQPAYAPGFSAVYYPGRVYPALVSRETGMAQGLLLAGLSGHHLAILDAFEGDEYLRASIKVLVRGARVEAQAYFPTLAIAANAADWSLNTWTQHHKAMVIGAEQGLAAEIRARLADN</sequence>
<dbReference type="CDD" id="cd06661">
    <property type="entry name" value="GGCT_like"/>
    <property type="match status" value="1"/>
</dbReference>
<dbReference type="AlphaFoldDB" id="A0A3S4GHA5"/>
<accession>A0A3S4GHA5</accession>
<proteinExistence type="predicted"/>
<reference evidence="4 5" key="1">
    <citation type="submission" date="2018-12" db="EMBL/GenBank/DDBJ databases">
        <authorList>
            <person name="Criscuolo A."/>
        </authorList>
    </citation>
    <scope>NUCLEOTIDE SEQUENCE [LARGE SCALE GENOMIC DNA]</scope>
    <source>
        <strain evidence="4">ACIP1116281</strain>
    </source>
</reference>
<evidence type="ECO:0000313" key="5">
    <source>
        <dbReference type="Proteomes" id="UP000268844"/>
    </source>
</evidence>